<dbReference type="InterPro" id="IPR003688">
    <property type="entry name" value="TraG/VirD4"/>
</dbReference>
<dbReference type="Proteomes" id="UP001141981">
    <property type="component" value="Unassembled WGS sequence"/>
</dbReference>
<accession>A0A9X4AB90</accession>
<protein>
    <submittedName>
        <fullName evidence="1">Type IV secretory system conjugative DNA transfer family protein</fullName>
    </submittedName>
</protein>
<dbReference type="CDD" id="cd01127">
    <property type="entry name" value="TrwB_TraG_TraD_VirD4"/>
    <property type="match status" value="1"/>
</dbReference>
<dbReference type="GO" id="GO:0016020">
    <property type="term" value="C:membrane"/>
    <property type="evidence" value="ECO:0007669"/>
    <property type="project" value="InterPro"/>
</dbReference>
<dbReference type="AlphaFoldDB" id="A0A9X4AB90"/>
<dbReference type="EMBL" id="JAOTGY010000021">
    <property type="protein sequence ID" value="MDB6258777.1"/>
    <property type="molecule type" value="Genomic_DNA"/>
</dbReference>
<organism evidence="1 2">
    <name type="scientific">Lactobacillus amylovorus</name>
    <dbReference type="NCBI Taxonomy" id="1604"/>
    <lineage>
        <taxon>Bacteria</taxon>
        <taxon>Bacillati</taxon>
        <taxon>Bacillota</taxon>
        <taxon>Bacilli</taxon>
        <taxon>Lactobacillales</taxon>
        <taxon>Lactobacillaceae</taxon>
        <taxon>Lactobacillus</taxon>
    </lineage>
</organism>
<evidence type="ECO:0000313" key="1">
    <source>
        <dbReference type="EMBL" id="MDB6258777.1"/>
    </source>
</evidence>
<sequence>MSTIGFIQTNQSTKHVANPWRTEYSQNSTIFGKHTFVPINMEKALNDNVIVVGTSGTGKTYSFVEPNILQGNTNYVVADAKGDILRDTGASLKKMGYKIQVLNLVDLQHSNTYNPLAYLNDPLDYLQFADQVITSDVTGFHSAKDSRQDPFWDTAAETLLQHLFISLKNFCLKISKIWAMLIGGSICLTRRPKASVML</sequence>
<dbReference type="RefSeq" id="WP_271863214.1">
    <property type="nucleotide sequence ID" value="NZ_JAOTGR010000021.1"/>
</dbReference>
<proteinExistence type="predicted"/>
<reference evidence="1" key="2">
    <citation type="submission" date="2022-10" db="EMBL/GenBank/DDBJ databases">
        <authorList>
            <person name="Kostovova I."/>
            <person name="Moravkova M."/>
            <person name="Pechar R."/>
        </authorList>
    </citation>
    <scope>NUCLEOTIDE SEQUENCE</scope>
    <source>
        <strain evidence="1">M490A</strain>
    </source>
</reference>
<comment type="caution">
    <text evidence="1">The sequence shown here is derived from an EMBL/GenBank/DDBJ whole genome shotgun (WGS) entry which is preliminary data.</text>
</comment>
<reference evidence="1" key="1">
    <citation type="journal article" date="2022" name="Microorganisms">
        <title>Antibiotic Susceptibility, Resistance Gene Determinants and Corresponding Genomic Regions in Lactobacillus amylovorus Isolates Derived from Wild Boars and Domestic Pigs.</title>
        <authorList>
            <person name="Moravkova M."/>
            <person name="Kostovova I."/>
            <person name="Kavanova K."/>
            <person name="Pechar R."/>
            <person name="Stanek S."/>
            <person name="Brychta A."/>
            <person name="Zeman M."/>
            <person name="Kubasova T."/>
        </authorList>
    </citation>
    <scope>NUCLEOTIDE SEQUENCE</scope>
    <source>
        <strain evidence="1">M490A</strain>
    </source>
</reference>
<dbReference type="InterPro" id="IPR027417">
    <property type="entry name" value="P-loop_NTPase"/>
</dbReference>
<evidence type="ECO:0000313" key="2">
    <source>
        <dbReference type="Proteomes" id="UP001141981"/>
    </source>
</evidence>
<gene>
    <name evidence="1" type="ORF">ODU72_08940</name>
</gene>
<dbReference type="SUPFAM" id="SSF52540">
    <property type="entry name" value="P-loop containing nucleoside triphosphate hydrolases"/>
    <property type="match status" value="1"/>
</dbReference>
<dbReference type="Pfam" id="PF02534">
    <property type="entry name" value="T4SS-DNA_transf"/>
    <property type="match status" value="1"/>
</dbReference>
<name>A0A9X4AB90_LACAM</name>